<proteinExistence type="predicted"/>
<dbReference type="Pfam" id="PF00903">
    <property type="entry name" value="Glyoxalase"/>
    <property type="match status" value="1"/>
</dbReference>
<dbReference type="InterPro" id="IPR004360">
    <property type="entry name" value="Glyas_Fos-R_dOase_dom"/>
</dbReference>
<feature type="domain" description="VOC" evidence="1">
    <location>
        <begin position="3"/>
        <end position="120"/>
    </location>
</feature>
<dbReference type="AlphaFoldDB" id="A0A7S9LR44"/>
<dbReference type="PROSITE" id="PS51819">
    <property type="entry name" value="VOC"/>
    <property type="match status" value="1"/>
</dbReference>
<evidence type="ECO:0000313" key="3">
    <source>
        <dbReference type="Proteomes" id="UP000594800"/>
    </source>
</evidence>
<evidence type="ECO:0000259" key="1">
    <source>
        <dbReference type="PROSITE" id="PS51819"/>
    </source>
</evidence>
<dbReference type="RefSeq" id="WP_196102876.1">
    <property type="nucleotide sequence ID" value="NZ_CP064942.1"/>
</dbReference>
<protein>
    <submittedName>
        <fullName evidence="2">VOC family protein</fullName>
    </submittedName>
</protein>
<dbReference type="InterPro" id="IPR029068">
    <property type="entry name" value="Glyas_Bleomycin-R_OHBP_Dase"/>
</dbReference>
<reference evidence="2 3" key="1">
    <citation type="submission" date="2020-11" db="EMBL/GenBank/DDBJ databases">
        <title>Description of Pontivivens ytuae sp. nov. isolated from deep sea sediment of Mariana Trench.</title>
        <authorList>
            <person name="Wang Z."/>
            <person name="Sun Q.-L."/>
            <person name="Xu X.-D."/>
            <person name="Tang Y.-Z."/>
            <person name="Zhang J."/>
        </authorList>
    </citation>
    <scope>NUCLEOTIDE SEQUENCE [LARGE SCALE GENOMIC DNA]</scope>
    <source>
        <strain evidence="2 3">MT2928</strain>
    </source>
</reference>
<dbReference type="Proteomes" id="UP000594800">
    <property type="component" value="Chromosome"/>
</dbReference>
<sequence length="121" mass="13281">MTELEHANVTVVDNRATAQMLCDVFGWRIRWEGGARDGGHSIHVGSDASYLAVFTPGPDETAEPGNGRLNHLGVVVDDLDATEERVKAAGYTPTSHGDYEPGRRFYFHDENGMEIEVVSYA</sequence>
<dbReference type="CDD" id="cd06587">
    <property type="entry name" value="VOC"/>
    <property type="match status" value="1"/>
</dbReference>
<organism evidence="2 3">
    <name type="scientific">Pontivivens ytuae</name>
    <dbReference type="NCBI Taxonomy" id="2789856"/>
    <lineage>
        <taxon>Bacteria</taxon>
        <taxon>Pseudomonadati</taxon>
        <taxon>Pseudomonadota</taxon>
        <taxon>Alphaproteobacteria</taxon>
        <taxon>Rhodobacterales</taxon>
        <taxon>Paracoccaceae</taxon>
        <taxon>Pontivivens</taxon>
    </lineage>
</organism>
<dbReference type="KEGG" id="poz:I0K15_18085"/>
<dbReference type="SUPFAM" id="SSF54593">
    <property type="entry name" value="Glyoxalase/Bleomycin resistance protein/Dihydroxybiphenyl dioxygenase"/>
    <property type="match status" value="1"/>
</dbReference>
<dbReference type="Gene3D" id="3.10.180.10">
    <property type="entry name" value="2,3-Dihydroxybiphenyl 1,2-Dioxygenase, domain 1"/>
    <property type="match status" value="1"/>
</dbReference>
<keyword evidence="3" id="KW-1185">Reference proteome</keyword>
<evidence type="ECO:0000313" key="2">
    <source>
        <dbReference type="EMBL" id="QPH53667.1"/>
    </source>
</evidence>
<accession>A0A7S9LR44</accession>
<gene>
    <name evidence="2" type="ORF">I0K15_18085</name>
</gene>
<name>A0A7S9LR44_9RHOB</name>
<dbReference type="EMBL" id="CP064942">
    <property type="protein sequence ID" value="QPH53667.1"/>
    <property type="molecule type" value="Genomic_DNA"/>
</dbReference>
<dbReference type="InterPro" id="IPR037523">
    <property type="entry name" value="VOC_core"/>
</dbReference>